<dbReference type="EMBL" id="JANQDL010000017">
    <property type="protein sequence ID" value="MDH6062540.1"/>
    <property type="molecule type" value="Genomic_DNA"/>
</dbReference>
<organism evidence="1 2">
    <name type="scientific">Umezakia ovalisporum FSS-62</name>
    <dbReference type="NCBI Taxonomy" id="2971776"/>
    <lineage>
        <taxon>Bacteria</taxon>
        <taxon>Bacillati</taxon>
        <taxon>Cyanobacteriota</taxon>
        <taxon>Cyanophyceae</taxon>
        <taxon>Nostocales</taxon>
        <taxon>Nodulariaceae</taxon>
        <taxon>Umezakia</taxon>
    </lineage>
</organism>
<reference evidence="1 2" key="1">
    <citation type="journal article" date="2023" name="J. Phycol.">
        <title>Chrysosporum ovalisporum is synonymous with the true-branching cyanobacterium Umezakia natans (Nostocales/Aphanizomenonaceae).</title>
        <authorList>
            <person name="McGregor G.B."/>
            <person name="Sendall B.C."/>
            <person name="Niiyama Y."/>
            <person name="Tuji A."/>
            <person name="Willis A."/>
        </authorList>
    </citation>
    <scope>NUCLEOTIDE SEQUENCE [LARGE SCALE GENOMIC DNA]</scope>
    <source>
        <strain evidence="1 2">FSS-62</strain>
    </source>
</reference>
<evidence type="ECO:0000313" key="1">
    <source>
        <dbReference type="EMBL" id="MDH6062540.1"/>
    </source>
</evidence>
<dbReference type="Proteomes" id="UP001159370">
    <property type="component" value="Unassembled WGS sequence"/>
</dbReference>
<dbReference type="GeneID" id="83684133"/>
<dbReference type="RefSeq" id="WP_280649760.1">
    <property type="nucleotide sequence ID" value="NZ_JANQDL010000017.1"/>
</dbReference>
<comment type="caution">
    <text evidence="1">The sequence shown here is derived from an EMBL/GenBank/DDBJ whole genome shotgun (WGS) entry which is preliminary data.</text>
</comment>
<evidence type="ECO:0000313" key="2">
    <source>
        <dbReference type="Proteomes" id="UP001159370"/>
    </source>
</evidence>
<protein>
    <submittedName>
        <fullName evidence="1">Uncharacterized protein</fullName>
    </submittedName>
</protein>
<accession>A0AA43GWH6</accession>
<name>A0AA43GWH6_9CYAN</name>
<gene>
    <name evidence="1" type="ORF">NWP23_01770</name>
</gene>
<proteinExistence type="predicted"/>
<sequence>MANITLSQLNNAGAELFQDSESFLNELKDVDAIVGGSSDSASASASASDTYYGYHVSDISSLTKLAEAFVMTYSIGHVTFLAKSFSYKY</sequence>
<dbReference type="AlphaFoldDB" id="A0AA43GWH6"/>